<sequence length="435" mass="51506">MNVQYISPLSDLEVELRPLFSNEYMLAFFKKFCDAIQSRMWGFKRGRNARYEAGDFLRVFFYSEITGRSIKSASERLNRFYMHKKKGKQRIYADGRKRREIPHQTDVNKYLRKIGYKKARNILRECLFSQIKEALDLNLISRKVNVLIDFTEHPYYGKRDDKMIKGTNRQKSTKKMRHYLGFSILSRGIQLFAGLEQIAKGQSKIPVIIKFLDSVLDLGFELNFVIMDREFYRVELLDEIKGMRGNVLIPAKLYKKIKKIIEEYLKGTGKRVRKYTFSSAPGAKCRFFQNVYLVLNAKKGHSLLEVKRDFQKGILTLSDASKLIYAIMTTQKPRGKSSSWASRTSRFYKKRWNIETGFSDLNRMGRRWKSKYDNTRYLDMLVRMLLYNSWKINRAYLKKCRKKRSKSFEWTLQDNQDAVIAIFFMSQNKIPISSH</sequence>
<dbReference type="GO" id="GO:0006313">
    <property type="term" value="P:DNA transposition"/>
    <property type="evidence" value="ECO:0007669"/>
    <property type="project" value="InterPro"/>
</dbReference>
<dbReference type="SUPFAM" id="SSF53098">
    <property type="entry name" value="Ribonuclease H-like"/>
    <property type="match status" value="1"/>
</dbReference>
<dbReference type="Pfam" id="PF01609">
    <property type="entry name" value="DDE_Tnp_1"/>
    <property type="match status" value="1"/>
</dbReference>
<dbReference type="InterPro" id="IPR002559">
    <property type="entry name" value="Transposase_11"/>
</dbReference>
<gene>
    <name evidence="2" type="ORF">LCGC14_1565720</name>
</gene>
<proteinExistence type="predicted"/>
<dbReference type="GO" id="GO:0003677">
    <property type="term" value="F:DNA binding"/>
    <property type="evidence" value="ECO:0007669"/>
    <property type="project" value="InterPro"/>
</dbReference>
<reference evidence="2" key="1">
    <citation type="journal article" date="2015" name="Nature">
        <title>Complex archaea that bridge the gap between prokaryotes and eukaryotes.</title>
        <authorList>
            <person name="Spang A."/>
            <person name="Saw J.H."/>
            <person name="Jorgensen S.L."/>
            <person name="Zaremba-Niedzwiedzka K."/>
            <person name="Martijn J."/>
            <person name="Lind A.E."/>
            <person name="van Eijk R."/>
            <person name="Schleper C."/>
            <person name="Guy L."/>
            <person name="Ettema T.J."/>
        </authorList>
    </citation>
    <scope>NUCLEOTIDE SEQUENCE</scope>
</reference>
<protein>
    <recommendedName>
        <fullName evidence="1">Transposase IS4-like domain-containing protein</fullName>
    </recommendedName>
</protein>
<feature type="domain" description="Transposase IS4-like" evidence="1">
    <location>
        <begin position="200"/>
        <end position="388"/>
    </location>
</feature>
<comment type="caution">
    <text evidence="2">The sequence shown here is derived from an EMBL/GenBank/DDBJ whole genome shotgun (WGS) entry which is preliminary data.</text>
</comment>
<dbReference type="GO" id="GO:0004803">
    <property type="term" value="F:transposase activity"/>
    <property type="evidence" value="ECO:0007669"/>
    <property type="project" value="InterPro"/>
</dbReference>
<accession>A0A0F9LLS9</accession>
<dbReference type="InterPro" id="IPR012337">
    <property type="entry name" value="RNaseH-like_sf"/>
</dbReference>
<evidence type="ECO:0000313" key="2">
    <source>
        <dbReference type="EMBL" id="KKM32508.1"/>
    </source>
</evidence>
<evidence type="ECO:0000259" key="1">
    <source>
        <dbReference type="Pfam" id="PF01609"/>
    </source>
</evidence>
<organism evidence="2">
    <name type="scientific">marine sediment metagenome</name>
    <dbReference type="NCBI Taxonomy" id="412755"/>
    <lineage>
        <taxon>unclassified sequences</taxon>
        <taxon>metagenomes</taxon>
        <taxon>ecological metagenomes</taxon>
    </lineage>
</organism>
<dbReference type="AlphaFoldDB" id="A0A0F9LLS9"/>
<dbReference type="EMBL" id="LAZR01012147">
    <property type="protein sequence ID" value="KKM32508.1"/>
    <property type="molecule type" value="Genomic_DNA"/>
</dbReference>
<name>A0A0F9LLS9_9ZZZZ</name>